<organism evidence="2 3">
    <name type="scientific">Apiospora rasikravindrae</name>
    <dbReference type="NCBI Taxonomy" id="990691"/>
    <lineage>
        <taxon>Eukaryota</taxon>
        <taxon>Fungi</taxon>
        <taxon>Dikarya</taxon>
        <taxon>Ascomycota</taxon>
        <taxon>Pezizomycotina</taxon>
        <taxon>Sordariomycetes</taxon>
        <taxon>Xylariomycetidae</taxon>
        <taxon>Amphisphaeriales</taxon>
        <taxon>Apiosporaceae</taxon>
        <taxon>Apiospora</taxon>
    </lineage>
</organism>
<feature type="compositionally biased region" description="Basic and acidic residues" evidence="1">
    <location>
        <begin position="15"/>
        <end position="46"/>
    </location>
</feature>
<dbReference type="EMBL" id="JAQQWK010000006">
    <property type="protein sequence ID" value="KAK8040081.1"/>
    <property type="molecule type" value="Genomic_DNA"/>
</dbReference>
<keyword evidence="3" id="KW-1185">Reference proteome</keyword>
<feature type="compositionally biased region" description="Polar residues" evidence="1">
    <location>
        <begin position="1"/>
        <end position="14"/>
    </location>
</feature>
<evidence type="ECO:0000256" key="1">
    <source>
        <dbReference type="SAM" id="MobiDB-lite"/>
    </source>
</evidence>
<proteinExistence type="predicted"/>
<evidence type="ECO:0000313" key="3">
    <source>
        <dbReference type="Proteomes" id="UP001444661"/>
    </source>
</evidence>
<reference evidence="2 3" key="1">
    <citation type="submission" date="2023-01" db="EMBL/GenBank/DDBJ databases">
        <title>Analysis of 21 Apiospora genomes using comparative genomics revels a genus with tremendous synthesis potential of carbohydrate active enzymes and secondary metabolites.</title>
        <authorList>
            <person name="Sorensen T."/>
        </authorList>
    </citation>
    <scope>NUCLEOTIDE SEQUENCE [LARGE SCALE GENOMIC DNA]</scope>
    <source>
        <strain evidence="2 3">CBS 33761</strain>
    </source>
</reference>
<protein>
    <submittedName>
        <fullName evidence="2">Uncharacterized protein</fullName>
    </submittedName>
</protein>
<name>A0ABR1T0H6_9PEZI</name>
<dbReference type="Proteomes" id="UP001444661">
    <property type="component" value="Unassembled WGS sequence"/>
</dbReference>
<comment type="caution">
    <text evidence="2">The sequence shown here is derived from an EMBL/GenBank/DDBJ whole genome shotgun (WGS) entry which is preliminary data.</text>
</comment>
<sequence>MSSGMYPQSATWSQIKREQSDRKIKREAIDRTIKQEVIDSDDEKKPFQNNPAVKQEGEPTKKRAHTHRPKSRATFNFAEATSDAKAKSRILGIIEIPTDQAGRVVAEGNLTGLYHLNASHPITTFIVYDGLEVLARVQDFEQETAVYELAALYFGVKLGWPHPDEEDLDISSIPMKGDGAFAIKISPEVKKEQKKRKGPSRH</sequence>
<gene>
    <name evidence="2" type="ORF">PG993_008492</name>
</gene>
<evidence type="ECO:0000313" key="2">
    <source>
        <dbReference type="EMBL" id="KAK8040081.1"/>
    </source>
</evidence>
<accession>A0ABR1T0H6</accession>
<feature type="region of interest" description="Disordered" evidence="1">
    <location>
        <begin position="1"/>
        <end position="70"/>
    </location>
</feature>